<dbReference type="Proteomes" id="UP000799440">
    <property type="component" value="Unassembled WGS sequence"/>
</dbReference>
<evidence type="ECO:0000256" key="2">
    <source>
        <dbReference type="SAM" id="Phobius"/>
    </source>
</evidence>
<feature type="compositionally biased region" description="Low complexity" evidence="1">
    <location>
        <begin position="148"/>
        <end position="159"/>
    </location>
</feature>
<evidence type="ECO:0000313" key="4">
    <source>
        <dbReference type="Proteomes" id="UP000799440"/>
    </source>
</evidence>
<name>A0A6A6VDK4_9PLEO</name>
<gene>
    <name evidence="3" type="ORF">M011DRAFT_526294</name>
</gene>
<feature type="transmembrane region" description="Helical" evidence="2">
    <location>
        <begin position="29"/>
        <end position="51"/>
    </location>
</feature>
<keyword evidence="2" id="KW-1133">Transmembrane helix</keyword>
<sequence>MAPTLLHLLPRELQEGEPEKKGGISTGSIVALCVFAFFSVGIAATLTGFYFHRRAERNKLPPEKRPTPYRPYRSSSSVNTSDKASLLANAEPTDKSSMFSRDRNSSFSLYVDTEMDSRNKRASIDTVSLIPLHITPAEEVHDPLSRKSSVGSGVSSVQSARLSVSPTGAEETRKTRPRSTSATSMRYYEMANAPGAGPQVPKIVHTPSE</sequence>
<reference evidence="3" key="1">
    <citation type="journal article" date="2020" name="Stud. Mycol.">
        <title>101 Dothideomycetes genomes: a test case for predicting lifestyles and emergence of pathogens.</title>
        <authorList>
            <person name="Haridas S."/>
            <person name="Albert R."/>
            <person name="Binder M."/>
            <person name="Bloem J."/>
            <person name="Labutti K."/>
            <person name="Salamov A."/>
            <person name="Andreopoulos B."/>
            <person name="Baker S."/>
            <person name="Barry K."/>
            <person name="Bills G."/>
            <person name="Bluhm B."/>
            <person name="Cannon C."/>
            <person name="Castanera R."/>
            <person name="Culley D."/>
            <person name="Daum C."/>
            <person name="Ezra D."/>
            <person name="Gonzalez J."/>
            <person name="Henrissat B."/>
            <person name="Kuo A."/>
            <person name="Liang C."/>
            <person name="Lipzen A."/>
            <person name="Lutzoni F."/>
            <person name="Magnuson J."/>
            <person name="Mondo S."/>
            <person name="Nolan M."/>
            <person name="Ohm R."/>
            <person name="Pangilinan J."/>
            <person name="Park H.-J."/>
            <person name="Ramirez L."/>
            <person name="Alfaro M."/>
            <person name="Sun H."/>
            <person name="Tritt A."/>
            <person name="Yoshinaga Y."/>
            <person name="Zwiers L.-H."/>
            <person name="Turgeon B."/>
            <person name="Goodwin S."/>
            <person name="Spatafora J."/>
            <person name="Crous P."/>
            <person name="Grigoriev I."/>
        </authorList>
    </citation>
    <scope>NUCLEOTIDE SEQUENCE</scope>
    <source>
        <strain evidence="3">CBS 119925</strain>
    </source>
</reference>
<dbReference type="AlphaFoldDB" id="A0A6A6VDK4"/>
<accession>A0A6A6VDK4</accession>
<keyword evidence="2" id="KW-0812">Transmembrane</keyword>
<feature type="region of interest" description="Disordered" evidence="1">
    <location>
        <begin position="59"/>
        <end position="101"/>
    </location>
</feature>
<feature type="region of interest" description="Disordered" evidence="1">
    <location>
        <begin position="143"/>
        <end position="184"/>
    </location>
</feature>
<dbReference type="OrthoDB" id="3783802at2759"/>
<keyword evidence="4" id="KW-1185">Reference proteome</keyword>
<evidence type="ECO:0000313" key="3">
    <source>
        <dbReference type="EMBL" id="KAF2747281.1"/>
    </source>
</evidence>
<protein>
    <submittedName>
        <fullName evidence="3">Uncharacterized protein</fullName>
    </submittedName>
</protein>
<proteinExistence type="predicted"/>
<keyword evidence="2" id="KW-0472">Membrane</keyword>
<evidence type="ECO:0000256" key="1">
    <source>
        <dbReference type="SAM" id="MobiDB-lite"/>
    </source>
</evidence>
<dbReference type="EMBL" id="MU006573">
    <property type="protein sequence ID" value="KAF2747281.1"/>
    <property type="molecule type" value="Genomic_DNA"/>
</dbReference>
<organism evidence="3 4">
    <name type="scientific">Sporormia fimetaria CBS 119925</name>
    <dbReference type="NCBI Taxonomy" id="1340428"/>
    <lineage>
        <taxon>Eukaryota</taxon>
        <taxon>Fungi</taxon>
        <taxon>Dikarya</taxon>
        <taxon>Ascomycota</taxon>
        <taxon>Pezizomycotina</taxon>
        <taxon>Dothideomycetes</taxon>
        <taxon>Pleosporomycetidae</taxon>
        <taxon>Pleosporales</taxon>
        <taxon>Sporormiaceae</taxon>
        <taxon>Sporormia</taxon>
    </lineage>
</organism>